<keyword evidence="6" id="KW-1185">Reference proteome</keyword>
<dbReference type="GO" id="GO:0030272">
    <property type="term" value="F:5-formyltetrahydrofolate cyclo-ligase activity"/>
    <property type="evidence" value="ECO:0007669"/>
    <property type="project" value="UniProtKB-EC"/>
</dbReference>
<dbReference type="InterPro" id="IPR002698">
    <property type="entry name" value="FTHF_cligase"/>
</dbReference>
<evidence type="ECO:0000256" key="1">
    <source>
        <dbReference type="ARBA" id="ARBA00010638"/>
    </source>
</evidence>
<dbReference type="Proteomes" id="UP000626242">
    <property type="component" value="Unassembled WGS sequence"/>
</dbReference>
<sequence>MTKAYIRIKYRQKRAMLSQQDVAELSRKIFENFSKYFELTEGQNIHCFLTAYSKEEVQTELFIEYFRTSNCRIFVPKVVGEKMIAVELLAQTLLVPNKWGIPEPETNTEIKGVEYDLVIVPLMYADRFGNRVGYGKGFYDHFFADINPQAKKVGVNFFPPDEIIDDVWHEDIPLDYLVTPTAVLSFGTGASKFTK</sequence>
<evidence type="ECO:0000256" key="3">
    <source>
        <dbReference type="ARBA" id="ARBA00022840"/>
    </source>
</evidence>
<comment type="similarity">
    <text evidence="1 4">Belongs to the 5-formyltetrahydrofolate cyclo-ligase family.</text>
</comment>
<accession>A0ABR8WP41</accession>
<evidence type="ECO:0000313" key="6">
    <source>
        <dbReference type="Proteomes" id="UP000626242"/>
    </source>
</evidence>
<dbReference type="SUPFAM" id="SSF100950">
    <property type="entry name" value="NagB/RpiA/CoA transferase-like"/>
    <property type="match status" value="1"/>
</dbReference>
<organism evidence="5 6">
    <name type="scientific">Kaistella pullorum</name>
    <dbReference type="NCBI Taxonomy" id="2763074"/>
    <lineage>
        <taxon>Bacteria</taxon>
        <taxon>Pseudomonadati</taxon>
        <taxon>Bacteroidota</taxon>
        <taxon>Flavobacteriia</taxon>
        <taxon>Flavobacteriales</taxon>
        <taxon>Weeksellaceae</taxon>
        <taxon>Chryseobacterium group</taxon>
        <taxon>Kaistella</taxon>
    </lineage>
</organism>
<dbReference type="Gene3D" id="3.40.50.10420">
    <property type="entry name" value="NagB/RpiA/CoA transferase-like"/>
    <property type="match status" value="1"/>
</dbReference>
<evidence type="ECO:0000256" key="2">
    <source>
        <dbReference type="ARBA" id="ARBA00022741"/>
    </source>
</evidence>
<evidence type="ECO:0000313" key="5">
    <source>
        <dbReference type="EMBL" id="MBD8018856.1"/>
    </source>
</evidence>
<keyword evidence="5" id="KW-0436">Ligase</keyword>
<proteinExistence type="inferred from homology"/>
<dbReference type="Pfam" id="PF01812">
    <property type="entry name" value="5-FTHF_cyc-lig"/>
    <property type="match status" value="1"/>
</dbReference>
<dbReference type="NCBIfam" id="TIGR02727">
    <property type="entry name" value="MTHFS_bact"/>
    <property type="match status" value="1"/>
</dbReference>
<dbReference type="RefSeq" id="WP_251834050.1">
    <property type="nucleotide sequence ID" value="NZ_JACSPS010000003.1"/>
</dbReference>
<keyword evidence="2 4" id="KW-0547">Nucleotide-binding</keyword>
<dbReference type="PIRSF" id="PIRSF006806">
    <property type="entry name" value="FTHF_cligase"/>
    <property type="match status" value="1"/>
</dbReference>
<dbReference type="PANTHER" id="PTHR23407:SF1">
    <property type="entry name" value="5-FORMYLTETRAHYDROFOLATE CYCLO-LIGASE"/>
    <property type="match status" value="1"/>
</dbReference>
<keyword evidence="3 4" id="KW-0067">ATP-binding</keyword>
<protein>
    <recommendedName>
        <fullName evidence="4">5-formyltetrahydrofolate cyclo-ligase</fullName>
        <ecNumber evidence="4">6.3.3.2</ecNumber>
    </recommendedName>
</protein>
<dbReference type="PANTHER" id="PTHR23407">
    <property type="entry name" value="ATPASE INHIBITOR/5-FORMYLTETRAHYDROFOLATE CYCLO-LIGASE"/>
    <property type="match status" value="1"/>
</dbReference>
<comment type="caution">
    <text evidence="5">The sequence shown here is derived from an EMBL/GenBank/DDBJ whole genome shotgun (WGS) entry which is preliminary data.</text>
</comment>
<dbReference type="InterPro" id="IPR037171">
    <property type="entry name" value="NagB/RpiA_transferase-like"/>
</dbReference>
<name>A0ABR8WP41_9FLAO</name>
<dbReference type="EC" id="6.3.3.2" evidence="4"/>
<comment type="cofactor">
    <cofactor evidence="4">
        <name>Mg(2+)</name>
        <dbReference type="ChEBI" id="CHEBI:18420"/>
    </cofactor>
</comment>
<reference evidence="5 6" key="1">
    <citation type="submission" date="2020-08" db="EMBL/GenBank/DDBJ databases">
        <title>A Genomic Blueprint of the Chicken Gut Microbiome.</title>
        <authorList>
            <person name="Gilroy R."/>
            <person name="Ravi A."/>
            <person name="Getino M."/>
            <person name="Pursley I."/>
            <person name="Horton D.L."/>
            <person name="Alikhan N.-F."/>
            <person name="Baker D."/>
            <person name="Gharbi K."/>
            <person name="Hall N."/>
            <person name="Watson M."/>
            <person name="Adriaenssens E.M."/>
            <person name="Foster-Nyarko E."/>
            <person name="Jarju S."/>
            <person name="Secka A."/>
            <person name="Antonio M."/>
            <person name="Oren A."/>
            <person name="Chaudhuri R."/>
            <person name="La Ragione R.M."/>
            <person name="Hildebrand F."/>
            <person name="Pallen M.J."/>
        </authorList>
    </citation>
    <scope>NUCLEOTIDE SEQUENCE [LARGE SCALE GENOMIC DNA]</scope>
    <source>
        <strain evidence="5 6">Sa1CVA4</strain>
    </source>
</reference>
<comment type="catalytic activity">
    <reaction evidence="4">
        <text>(6S)-5-formyl-5,6,7,8-tetrahydrofolate + ATP = (6R)-5,10-methenyltetrahydrofolate + ADP + phosphate</text>
        <dbReference type="Rhea" id="RHEA:10488"/>
        <dbReference type="ChEBI" id="CHEBI:30616"/>
        <dbReference type="ChEBI" id="CHEBI:43474"/>
        <dbReference type="ChEBI" id="CHEBI:57455"/>
        <dbReference type="ChEBI" id="CHEBI:57457"/>
        <dbReference type="ChEBI" id="CHEBI:456216"/>
        <dbReference type="EC" id="6.3.3.2"/>
    </reaction>
</comment>
<gene>
    <name evidence="5" type="ORF">H9628_10255</name>
</gene>
<keyword evidence="4" id="KW-0479">Metal-binding</keyword>
<keyword evidence="4" id="KW-0460">Magnesium</keyword>
<evidence type="ECO:0000256" key="4">
    <source>
        <dbReference type="RuleBase" id="RU361279"/>
    </source>
</evidence>
<dbReference type="EMBL" id="JACSPS010000003">
    <property type="protein sequence ID" value="MBD8018856.1"/>
    <property type="molecule type" value="Genomic_DNA"/>
</dbReference>
<dbReference type="InterPro" id="IPR024185">
    <property type="entry name" value="FTHF_cligase-like_sf"/>
</dbReference>